<evidence type="ECO:0000256" key="1">
    <source>
        <dbReference type="ARBA" id="ARBA00008635"/>
    </source>
</evidence>
<evidence type="ECO:0000256" key="3">
    <source>
        <dbReference type="PIRSR" id="PIRSR607837-1"/>
    </source>
</evidence>
<feature type="binding site" evidence="3">
    <location>
        <position position="48"/>
    </location>
    <ligand>
        <name>a divalent metal cation</name>
        <dbReference type="ChEBI" id="CHEBI:60240"/>
    </ligand>
</feature>
<dbReference type="EMBL" id="JACIHM010000006">
    <property type="protein sequence ID" value="MBB4448143.1"/>
    <property type="molecule type" value="Genomic_DNA"/>
</dbReference>
<feature type="binding site" evidence="3">
    <location>
        <position position="133"/>
    </location>
    <ligand>
        <name>a divalent metal cation</name>
        <dbReference type="ChEBI" id="CHEBI:60240"/>
    </ligand>
</feature>
<comment type="caution">
    <text evidence="6">The sequence shown here is derived from an EMBL/GenBank/DDBJ whole genome shotgun (WGS) entry which is preliminary data.</text>
</comment>
<dbReference type="Proteomes" id="UP000524535">
    <property type="component" value="Unassembled WGS sequence"/>
</dbReference>
<evidence type="ECO:0000256" key="2">
    <source>
        <dbReference type="ARBA" id="ARBA00022723"/>
    </source>
</evidence>
<evidence type="ECO:0000313" key="5">
    <source>
        <dbReference type="EMBL" id="MBB4413510.1"/>
    </source>
</evidence>
<keyword evidence="2 3" id="KW-0479">Metal-binding</keyword>
<evidence type="ECO:0000313" key="6">
    <source>
        <dbReference type="EMBL" id="MBB4448143.1"/>
    </source>
</evidence>
<dbReference type="InterPro" id="IPR007837">
    <property type="entry name" value="DinB"/>
</dbReference>
<dbReference type="Proteomes" id="UP000576087">
    <property type="component" value="Unassembled WGS sequence"/>
</dbReference>
<reference evidence="7 8" key="1">
    <citation type="submission" date="2020-08" db="EMBL/GenBank/DDBJ databases">
        <title>Genomic Encyclopedia of Type Strains, Phase IV (KMG-V): Genome sequencing to study the core and pangenomes of soil and plant-associated prokaryotes.</title>
        <authorList>
            <person name="Whitman W."/>
        </authorList>
    </citation>
    <scope>NUCLEOTIDE SEQUENCE [LARGE SCALE GENOMIC DNA]</scope>
    <source>
        <strain evidence="5 8">SEMIA 444</strain>
        <strain evidence="4 7">SEMIA 448</strain>
        <strain evidence="6 9">SEMIA 452</strain>
    </source>
</reference>
<dbReference type="InterPro" id="IPR034660">
    <property type="entry name" value="DinB/YfiT-like"/>
</dbReference>
<dbReference type="SUPFAM" id="SSF109854">
    <property type="entry name" value="DinB/YfiT-like putative metalloenzymes"/>
    <property type="match status" value="1"/>
</dbReference>
<dbReference type="Gene3D" id="1.20.120.450">
    <property type="entry name" value="dinb family like domain"/>
    <property type="match status" value="1"/>
</dbReference>
<dbReference type="GO" id="GO:0046872">
    <property type="term" value="F:metal ion binding"/>
    <property type="evidence" value="ECO:0007669"/>
    <property type="project" value="UniProtKB-KW"/>
</dbReference>
<dbReference type="RefSeq" id="WP_183827277.1">
    <property type="nucleotide sequence ID" value="NZ_JACIGW010000005.1"/>
</dbReference>
<protein>
    <submittedName>
        <fullName evidence="6">Putative damage-inducible protein DinB</fullName>
    </submittedName>
</protein>
<comment type="similarity">
    <text evidence="1">Belongs to the DinB family.</text>
</comment>
<keyword evidence="8" id="KW-1185">Reference proteome</keyword>
<evidence type="ECO:0000313" key="7">
    <source>
        <dbReference type="Proteomes" id="UP000520770"/>
    </source>
</evidence>
<dbReference type="Pfam" id="PF05163">
    <property type="entry name" value="DinB"/>
    <property type="match status" value="1"/>
</dbReference>
<name>A0A7W6V1C2_9HYPH</name>
<evidence type="ECO:0000313" key="9">
    <source>
        <dbReference type="Proteomes" id="UP000576087"/>
    </source>
</evidence>
<dbReference type="AlphaFoldDB" id="A0A7W6V1C2"/>
<dbReference type="PANTHER" id="PTHR37302">
    <property type="entry name" value="SLR1116 PROTEIN"/>
    <property type="match status" value="1"/>
</dbReference>
<sequence length="170" mass="19314">MQRHFQMLADYNHWANNRVYDGCAALSKEDYRADRGAFFGSAHRTLNHLLVADRIWLRRITGSGTAPMELNVILFEDFAELRAARKAEDDRFVALTKSLSPQDFERAVTYTPVSNPVPVTDPLAGMLAHVFNHQTHHRGQIHTILTSLGQPSIVLDMIAFLRTDGKHWMS</sequence>
<dbReference type="EMBL" id="JACIGW010000005">
    <property type="protein sequence ID" value="MBB4350458.1"/>
    <property type="molecule type" value="Genomic_DNA"/>
</dbReference>
<accession>A0A7W6V1C2</accession>
<feature type="binding site" evidence="3">
    <location>
        <position position="137"/>
    </location>
    <ligand>
        <name>a divalent metal cation</name>
        <dbReference type="ChEBI" id="CHEBI:60240"/>
    </ligand>
</feature>
<dbReference type="Proteomes" id="UP000520770">
    <property type="component" value="Unassembled WGS sequence"/>
</dbReference>
<evidence type="ECO:0000313" key="4">
    <source>
        <dbReference type="EMBL" id="MBB4350458.1"/>
    </source>
</evidence>
<proteinExistence type="inferred from homology"/>
<evidence type="ECO:0000313" key="8">
    <source>
        <dbReference type="Proteomes" id="UP000524535"/>
    </source>
</evidence>
<organism evidence="6 9">
    <name type="scientific">Aliirhizobium cellulosilyticum</name>
    <dbReference type="NCBI Taxonomy" id="393664"/>
    <lineage>
        <taxon>Bacteria</taxon>
        <taxon>Pseudomonadati</taxon>
        <taxon>Pseudomonadota</taxon>
        <taxon>Alphaproteobacteria</taxon>
        <taxon>Hyphomicrobiales</taxon>
        <taxon>Rhizobiaceae</taxon>
        <taxon>Aliirhizobium</taxon>
    </lineage>
</organism>
<gene>
    <name evidence="5" type="ORF">GGE31_004038</name>
    <name evidence="4" type="ORF">GGE33_004223</name>
    <name evidence="6" type="ORF">GGE35_003980</name>
</gene>
<dbReference type="PANTHER" id="PTHR37302:SF1">
    <property type="entry name" value="PROTEIN DINB"/>
    <property type="match status" value="1"/>
</dbReference>
<dbReference type="EMBL" id="JACIGY010000006">
    <property type="protein sequence ID" value="MBB4413510.1"/>
    <property type="molecule type" value="Genomic_DNA"/>
</dbReference>